<sequence>MPHYIGFIRATKDSHDHLGPDEAQRVLENYVAWADERTKEGRFVGGGGLSRSGRVLRASGGGEIGATDGPHTEATEIVGGYQVIEAADLDQAEKIFATHPHLEFGPIEVRKVGDRGCED</sequence>
<comment type="caution">
    <text evidence="3">The sequence shown here is derived from an EMBL/GenBank/DDBJ whole genome shotgun (WGS) entry which is preliminary data.</text>
</comment>
<dbReference type="EMBL" id="ANMG01000024">
    <property type="protein sequence ID" value="EMD27179.1"/>
    <property type="molecule type" value="Genomic_DNA"/>
</dbReference>
<gene>
    <name evidence="4" type="ORF">B0293_24830</name>
    <name evidence="3" type="ORF">C791_2457</name>
</gene>
<keyword evidence="6" id="KW-1185">Reference proteome</keyword>
<accession>M2NX58</accession>
<dbReference type="EMBL" id="MUXN01000019">
    <property type="protein sequence ID" value="OOC03914.1"/>
    <property type="molecule type" value="Genomic_DNA"/>
</dbReference>
<dbReference type="RefSeq" id="WP_005155870.1">
    <property type="nucleotide sequence ID" value="NZ_ANMG01000024.1"/>
</dbReference>
<reference evidence="4 6" key="2">
    <citation type="submission" date="2017-02" db="EMBL/GenBank/DDBJ databases">
        <title>Amycolatopsis azurea DSM 43854 draft genome.</title>
        <authorList>
            <person name="Mayilraj S."/>
        </authorList>
    </citation>
    <scope>NUCLEOTIDE SEQUENCE [LARGE SCALE GENOMIC DNA]</scope>
    <source>
        <strain evidence="4 6">DSM 43854</strain>
    </source>
</reference>
<organism evidence="3 5">
    <name type="scientific">Amycolatopsis azurea DSM 43854</name>
    <dbReference type="NCBI Taxonomy" id="1238180"/>
    <lineage>
        <taxon>Bacteria</taxon>
        <taxon>Bacillati</taxon>
        <taxon>Actinomycetota</taxon>
        <taxon>Actinomycetes</taxon>
        <taxon>Pseudonocardiales</taxon>
        <taxon>Pseudonocardiaceae</taxon>
        <taxon>Amycolatopsis</taxon>
    </lineage>
</organism>
<evidence type="ECO:0000313" key="3">
    <source>
        <dbReference type="EMBL" id="EMD27179.1"/>
    </source>
</evidence>
<dbReference type="Pfam" id="PF03795">
    <property type="entry name" value="YCII"/>
    <property type="match status" value="1"/>
</dbReference>
<evidence type="ECO:0000313" key="5">
    <source>
        <dbReference type="Proteomes" id="UP000014137"/>
    </source>
</evidence>
<proteinExistence type="inferred from homology"/>
<dbReference type="Proteomes" id="UP000188551">
    <property type="component" value="Unassembled WGS sequence"/>
</dbReference>
<dbReference type="AlphaFoldDB" id="M2NX58"/>
<evidence type="ECO:0000259" key="2">
    <source>
        <dbReference type="Pfam" id="PF03795"/>
    </source>
</evidence>
<dbReference type="PANTHER" id="PTHR35174">
    <property type="entry name" value="BLL7171 PROTEIN-RELATED"/>
    <property type="match status" value="1"/>
</dbReference>
<protein>
    <submittedName>
        <fullName evidence="3">DGPFAETKE domain protein</fullName>
    </submittedName>
</protein>
<dbReference type="InterPro" id="IPR011008">
    <property type="entry name" value="Dimeric_a/b-barrel"/>
</dbReference>
<dbReference type="PANTHER" id="PTHR35174:SF1">
    <property type="entry name" value="BLL0086 PROTEIN"/>
    <property type="match status" value="1"/>
</dbReference>
<dbReference type="PATRIC" id="fig|1238180.3.peg.3056"/>
<reference evidence="3 5" key="1">
    <citation type="submission" date="2012-10" db="EMBL/GenBank/DDBJ databases">
        <title>Genome assembly of Amycolatopsis azurea DSM 43854.</title>
        <authorList>
            <person name="Khatri I."/>
            <person name="Kaur I."/>
            <person name="Subramanian S."/>
            <person name="Mayilraj S."/>
        </authorList>
    </citation>
    <scope>NUCLEOTIDE SEQUENCE [LARGE SCALE GENOMIC DNA]</scope>
    <source>
        <strain evidence="3 5">DSM 43854</strain>
    </source>
</reference>
<dbReference type="OrthoDB" id="4637922at2"/>
<evidence type="ECO:0000313" key="6">
    <source>
        <dbReference type="Proteomes" id="UP000188551"/>
    </source>
</evidence>
<evidence type="ECO:0000313" key="4">
    <source>
        <dbReference type="EMBL" id="OOC03914.1"/>
    </source>
</evidence>
<dbReference type="SUPFAM" id="SSF54909">
    <property type="entry name" value="Dimeric alpha+beta barrel"/>
    <property type="match status" value="1"/>
</dbReference>
<feature type="domain" description="YCII-related" evidence="2">
    <location>
        <begin position="8"/>
        <end position="112"/>
    </location>
</feature>
<dbReference type="InterPro" id="IPR005545">
    <property type="entry name" value="YCII"/>
</dbReference>
<dbReference type="Gene3D" id="3.30.70.1060">
    <property type="entry name" value="Dimeric alpha+beta barrel"/>
    <property type="match status" value="1"/>
</dbReference>
<evidence type="ECO:0000256" key="1">
    <source>
        <dbReference type="ARBA" id="ARBA00007689"/>
    </source>
</evidence>
<dbReference type="Proteomes" id="UP000014137">
    <property type="component" value="Unassembled WGS sequence"/>
</dbReference>
<name>M2NX58_9PSEU</name>
<comment type="similarity">
    <text evidence="1">Belongs to the YciI family.</text>
</comment>